<name>W9WAL6_9EURO</name>
<dbReference type="eggNOG" id="ENOG502QUVP">
    <property type="taxonomic scope" value="Eukaryota"/>
</dbReference>
<dbReference type="STRING" id="1182544.W9WAL6"/>
<feature type="chain" id="PRO_5004931901" evidence="1">
    <location>
        <begin position="20"/>
        <end position="234"/>
    </location>
</feature>
<comment type="caution">
    <text evidence="2">The sequence shown here is derived from an EMBL/GenBank/DDBJ whole genome shotgun (WGS) entry which is preliminary data.</text>
</comment>
<organism evidence="2 3">
    <name type="scientific">Cladophialophora yegresii CBS 114405</name>
    <dbReference type="NCBI Taxonomy" id="1182544"/>
    <lineage>
        <taxon>Eukaryota</taxon>
        <taxon>Fungi</taxon>
        <taxon>Dikarya</taxon>
        <taxon>Ascomycota</taxon>
        <taxon>Pezizomycotina</taxon>
        <taxon>Eurotiomycetes</taxon>
        <taxon>Chaetothyriomycetidae</taxon>
        <taxon>Chaetothyriales</taxon>
        <taxon>Herpotrichiellaceae</taxon>
        <taxon>Cladophialophora</taxon>
    </lineage>
</organism>
<dbReference type="AlphaFoldDB" id="W9WAL6"/>
<keyword evidence="1" id="KW-0732">Signal</keyword>
<proteinExistence type="predicted"/>
<dbReference type="Proteomes" id="UP000019473">
    <property type="component" value="Unassembled WGS sequence"/>
</dbReference>
<dbReference type="EMBL" id="AMGW01000001">
    <property type="protein sequence ID" value="EXJ64978.1"/>
    <property type="molecule type" value="Genomic_DNA"/>
</dbReference>
<sequence length="234" mass="25173">MLVKSTAVALMVAVGSANAAVIYGKESVIREDPDFGLCLPTMKFEGGLGGRPSMDFTFLPSDPLCARGQQEASNPNIITNRICDQLSTVCGANREAVVLCREAQAKIRSLGTKDKSTADTWNTLMGFGYALTNPDGGAAVPGAVKDDLKKRAPKPIIFCSATEWIDECTGWPAPEPVVKREVVAAPVKKRDVGTAPVEKRDAEVKRSEKKAKRADIPFIPCSATEWIDTCTGWQ</sequence>
<feature type="signal peptide" evidence="1">
    <location>
        <begin position="1"/>
        <end position="19"/>
    </location>
</feature>
<evidence type="ECO:0000313" key="2">
    <source>
        <dbReference type="EMBL" id="EXJ64978.1"/>
    </source>
</evidence>
<dbReference type="HOGENOM" id="CLU_1034517_0_0_1"/>
<protein>
    <submittedName>
        <fullName evidence="2">Uncharacterized protein</fullName>
    </submittedName>
</protein>
<evidence type="ECO:0000313" key="3">
    <source>
        <dbReference type="Proteomes" id="UP000019473"/>
    </source>
</evidence>
<dbReference type="OrthoDB" id="2141239at2759"/>
<gene>
    <name evidence="2" type="ORF">A1O7_01317</name>
</gene>
<dbReference type="VEuPathDB" id="FungiDB:A1O7_01317"/>
<reference evidence="2 3" key="1">
    <citation type="submission" date="2013-03" db="EMBL/GenBank/DDBJ databases">
        <title>The Genome Sequence of Cladophialophora yegresii CBS 114405.</title>
        <authorList>
            <consortium name="The Broad Institute Genomics Platform"/>
            <person name="Cuomo C."/>
            <person name="de Hoog S."/>
            <person name="Gorbushina A."/>
            <person name="Walker B."/>
            <person name="Young S.K."/>
            <person name="Zeng Q."/>
            <person name="Gargeya S."/>
            <person name="Fitzgerald M."/>
            <person name="Haas B."/>
            <person name="Abouelleil A."/>
            <person name="Allen A.W."/>
            <person name="Alvarado L."/>
            <person name="Arachchi H.M."/>
            <person name="Berlin A.M."/>
            <person name="Chapman S.B."/>
            <person name="Gainer-Dewar J."/>
            <person name="Goldberg J."/>
            <person name="Griggs A."/>
            <person name="Gujja S."/>
            <person name="Hansen M."/>
            <person name="Howarth C."/>
            <person name="Imamovic A."/>
            <person name="Ireland A."/>
            <person name="Larimer J."/>
            <person name="McCowan C."/>
            <person name="Murphy C."/>
            <person name="Pearson M."/>
            <person name="Poon T.W."/>
            <person name="Priest M."/>
            <person name="Roberts A."/>
            <person name="Saif S."/>
            <person name="Shea T."/>
            <person name="Sisk P."/>
            <person name="Sykes S."/>
            <person name="Wortman J."/>
            <person name="Nusbaum C."/>
            <person name="Birren B."/>
        </authorList>
    </citation>
    <scope>NUCLEOTIDE SEQUENCE [LARGE SCALE GENOMIC DNA]</scope>
    <source>
        <strain evidence="2 3">CBS 114405</strain>
    </source>
</reference>
<keyword evidence="3" id="KW-1185">Reference proteome</keyword>
<accession>W9WAL6</accession>
<dbReference type="RefSeq" id="XP_007753545.1">
    <property type="nucleotide sequence ID" value="XM_007755355.1"/>
</dbReference>
<evidence type="ECO:0000256" key="1">
    <source>
        <dbReference type="SAM" id="SignalP"/>
    </source>
</evidence>
<dbReference type="GeneID" id="19175930"/>